<accession>A0A5N6YVK6</accession>
<dbReference type="GO" id="GO:0003700">
    <property type="term" value="F:DNA-binding transcription factor activity"/>
    <property type="evidence" value="ECO:0007669"/>
    <property type="project" value="TreeGrafter"/>
</dbReference>
<dbReference type="InterPro" id="IPR021858">
    <property type="entry name" value="Fun_TF"/>
</dbReference>
<proteinExistence type="predicted"/>
<evidence type="ECO:0000256" key="2">
    <source>
        <dbReference type="ARBA" id="ARBA00023242"/>
    </source>
</evidence>
<evidence type="ECO:0008006" key="5">
    <source>
        <dbReference type="Google" id="ProtNLM"/>
    </source>
</evidence>
<keyword evidence="2" id="KW-0539">Nucleus</keyword>
<dbReference type="AlphaFoldDB" id="A0A5N6YVK6"/>
<protein>
    <recommendedName>
        <fullName evidence="5">Fungal-specific transcription factor domain-containing protein</fullName>
    </recommendedName>
</protein>
<evidence type="ECO:0000313" key="3">
    <source>
        <dbReference type="EMBL" id="KAE8348666.1"/>
    </source>
</evidence>
<dbReference type="GO" id="GO:0000976">
    <property type="term" value="F:transcription cis-regulatory region binding"/>
    <property type="evidence" value="ECO:0007669"/>
    <property type="project" value="TreeGrafter"/>
</dbReference>
<dbReference type="GO" id="GO:0005634">
    <property type="term" value="C:nucleus"/>
    <property type="evidence" value="ECO:0007669"/>
    <property type="project" value="UniProtKB-SubCell"/>
</dbReference>
<organism evidence="3 4">
    <name type="scientific">Aspergillus coremiiformis</name>
    <dbReference type="NCBI Taxonomy" id="138285"/>
    <lineage>
        <taxon>Eukaryota</taxon>
        <taxon>Fungi</taxon>
        <taxon>Dikarya</taxon>
        <taxon>Ascomycota</taxon>
        <taxon>Pezizomycotina</taxon>
        <taxon>Eurotiomycetes</taxon>
        <taxon>Eurotiomycetidae</taxon>
        <taxon>Eurotiales</taxon>
        <taxon>Aspergillaceae</taxon>
        <taxon>Aspergillus</taxon>
        <taxon>Aspergillus subgen. Circumdati</taxon>
    </lineage>
</organism>
<comment type="subcellular location">
    <subcellularLocation>
        <location evidence="1">Nucleus</location>
    </subcellularLocation>
</comment>
<dbReference type="GO" id="GO:0045944">
    <property type="term" value="P:positive regulation of transcription by RNA polymerase II"/>
    <property type="evidence" value="ECO:0007669"/>
    <property type="project" value="TreeGrafter"/>
</dbReference>
<name>A0A5N6YVK6_9EURO</name>
<dbReference type="Pfam" id="PF11951">
    <property type="entry name" value="Fungal_trans_2"/>
    <property type="match status" value="1"/>
</dbReference>
<evidence type="ECO:0000313" key="4">
    <source>
        <dbReference type="Proteomes" id="UP000327118"/>
    </source>
</evidence>
<dbReference type="Proteomes" id="UP000327118">
    <property type="component" value="Unassembled WGS sequence"/>
</dbReference>
<dbReference type="PANTHER" id="PTHR37534">
    <property type="entry name" value="TRANSCRIPTIONAL ACTIVATOR PROTEIN UGA3"/>
    <property type="match status" value="1"/>
</dbReference>
<dbReference type="EMBL" id="ML739426">
    <property type="protein sequence ID" value="KAE8348666.1"/>
    <property type="molecule type" value="Genomic_DNA"/>
</dbReference>
<dbReference type="OrthoDB" id="434972at2759"/>
<evidence type="ECO:0000256" key="1">
    <source>
        <dbReference type="ARBA" id="ARBA00004123"/>
    </source>
</evidence>
<gene>
    <name evidence="3" type="ORF">BDV28DRAFT_143010</name>
</gene>
<reference evidence="4" key="1">
    <citation type="submission" date="2019-04" db="EMBL/GenBank/DDBJ databases">
        <title>Friends and foes A comparative genomics studyof 23 Aspergillus species from section Flavi.</title>
        <authorList>
            <consortium name="DOE Joint Genome Institute"/>
            <person name="Kjaerbolling I."/>
            <person name="Vesth T."/>
            <person name="Frisvad J.C."/>
            <person name="Nybo J.L."/>
            <person name="Theobald S."/>
            <person name="Kildgaard S."/>
            <person name="Isbrandt T."/>
            <person name="Kuo A."/>
            <person name="Sato A."/>
            <person name="Lyhne E.K."/>
            <person name="Kogle M.E."/>
            <person name="Wiebenga A."/>
            <person name="Kun R.S."/>
            <person name="Lubbers R.J."/>
            <person name="Makela M.R."/>
            <person name="Barry K."/>
            <person name="Chovatia M."/>
            <person name="Clum A."/>
            <person name="Daum C."/>
            <person name="Haridas S."/>
            <person name="He G."/>
            <person name="LaButti K."/>
            <person name="Lipzen A."/>
            <person name="Mondo S."/>
            <person name="Riley R."/>
            <person name="Salamov A."/>
            <person name="Simmons B.A."/>
            <person name="Magnuson J.K."/>
            <person name="Henrissat B."/>
            <person name="Mortensen U.H."/>
            <person name="Larsen T.O."/>
            <person name="Devries R.P."/>
            <person name="Grigoriev I.V."/>
            <person name="Machida M."/>
            <person name="Baker S.E."/>
            <person name="Andersen M.R."/>
        </authorList>
    </citation>
    <scope>NUCLEOTIDE SEQUENCE [LARGE SCALE GENOMIC DNA]</scope>
    <source>
        <strain evidence="4">CBS 553.77</strain>
    </source>
</reference>
<sequence length="219" mass="25158">MDYSILDHFIAHIISAPDHLNPPPTLVTTQRADGGTKSDLRFGMNDGLWNMIQRTSSLHARSRTRAINHSTTITEAVGIWQDLDHWQPPDTLPVPEYQDLYDSYSSAIFTWLYLILHPDSMGDEKVQAMVERGLTDMSAVTVQDLFPFLLIPLFIHGLASVQEEHRDFVSSFLDHIEENGPYDHAEVYRTMVEQSWDNQDQGMRRSWEWIQWGVTDSVG</sequence>
<keyword evidence="4" id="KW-1185">Reference proteome</keyword>
<dbReference type="PANTHER" id="PTHR37534:SF7">
    <property type="entry name" value="TRANSCRIPTIONAL ACTIVATOR PROTEIN UGA3"/>
    <property type="match status" value="1"/>
</dbReference>